<feature type="transmembrane region" description="Helical" evidence="1">
    <location>
        <begin position="12"/>
        <end position="28"/>
    </location>
</feature>
<sequence length="90" mass="10401">MMMQTITRDHITGALVGAGVLATGYFIYKKNQNRVDEFMRRQGINMPNNMTKDYRSMSFEELLETKELIEDIIAEREEHIHNHGATEPTA</sequence>
<dbReference type="KEGG" id="ccb:Clocel_3928"/>
<dbReference type="AlphaFoldDB" id="D9SL22"/>
<accession>D9SL22</accession>
<dbReference type="EMBL" id="CP002160">
    <property type="protein sequence ID" value="ADL53594.1"/>
    <property type="molecule type" value="Genomic_DNA"/>
</dbReference>
<protein>
    <submittedName>
        <fullName evidence="2">Uncharacterized protein</fullName>
    </submittedName>
</protein>
<evidence type="ECO:0000256" key="1">
    <source>
        <dbReference type="SAM" id="Phobius"/>
    </source>
</evidence>
<keyword evidence="3" id="KW-1185">Reference proteome</keyword>
<keyword evidence="1" id="KW-0812">Transmembrane</keyword>
<keyword evidence="1" id="KW-0472">Membrane</keyword>
<gene>
    <name evidence="2" type="ordered locus">Clocel_3928</name>
</gene>
<dbReference type="HOGENOM" id="CLU_185076_0_0_9"/>
<dbReference type="STRING" id="573061.Clocel_3928"/>
<keyword evidence="1" id="KW-1133">Transmembrane helix</keyword>
<evidence type="ECO:0000313" key="2">
    <source>
        <dbReference type="EMBL" id="ADL53594.1"/>
    </source>
</evidence>
<dbReference type="RefSeq" id="WP_010073936.1">
    <property type="nucleotide sequence ID" value="NC_014393.1"/>
</dbReference>
<dbReference type="eggNOG" id="ENOG5032ZVE">
    <property type="taxonomic scope" value="Bacteria"/>
</dbReference>
<name>D9SL22_CLOC7</name>
<evidence type="ECO:0000313" key="3">
    <source>
        <dbReference type="Proteomes" id="UP000002730"/>
    </source>
</evidence>
<dbReference type="Proteomes" id="UP000002730">
    <property type="component" value="Chromosome"/>
</dbReference>
<organism evidence="2 3">
    <name type="scientific">Clostridium cellulovorans (strain ATCC 35296 / DSM 3052 / OCM 3 / 743B)</name>
    <dbReference type="NCBI Taxonomy" id="573061"/>
    <lineage>
        <taxon>Bacteria</taxon>
        <taxon>Bacillati</taxon>
        <taxon>Bacillota</taxon>
        <taxon>Clostridia</taxon>
        <taxon>Eubacteriales</taxon>
        <taxon>Clostridiaceae</taxon>
        <taxon>Clostridium</taxon>
    </lineage>
</organism>
<dbReference type="OrthoDB" id="1753275at2"/>
<proteinExistence type="predicted"/>
<reference evidence="2 3" key="1">
    <citation type="submission" date="2010-08" db="EMBL/GenBank/DDBJ databases">
        <title>Complete sequence of Clostridium cellulovorans 743B.</title>
        <authorList>
            <consortium name="US DOE Joint Genome Institute"/>
            <person name="Lucas S."/>
            <person name="Copeland A."/>
            <person name="Lapidus A."/>
            <person name="Cheng J.-F."/>
            <person name="Bruce D."/>
            <person name="Goodwin L."/>
            <person name="Pitluck S."/>
            <person name="Chertkov O."/>
            <person name="Detter J.C."/>
            <person name="Han C."/>
            <person name="Tapia R."/>
            <person name="Land M."/>
            <person name="Hauser L."/>
            <person name="Chang Y.-J."/>
            <person name="Jeffries C."/>
            <person name="Kyrpides N."/>
            <person name="Ivanova N."/>
            <person name="Mikhailova N."/>
            <person name="Hemme C.L."/>
            <person name="Woyke T."/>
        </authorList>
    </citation>
    <scope>NUCLEOTIDE SEQUENCE [LARGE SCALE GENOMIC DNA]</scope>
    <source>
        <strain evidence="3">ATCC 35296 / DSM 3052 / OCM 3 / 743B</strain>
    </source>
</reference>